<sequence length="680" mass="69623">MPCPPVRHKEPLMEDPGAQTSNLRRHTGGPAGMRHTRQGPGTRGGAATVVVVGYAFMAKKMGRMEKIVGEAAAAAAAADADAAGGVRIEFQPLDLSRELHEQGIFDVLLHKLSEDIMMSLPNRAAPQSSQHGCKYAIIVVAPRTKGRHDSSSSSGAQSANAHAHAPFAAAAASRAPRRRSSGVSAARLARLERYLERRGGACACVDPVDRVNDVINRVSTLEVLRAAHARNGGAAGGMPRPPRYTVIDAGTRAGDVGARVAAAGLAYPLICKPIQACGTQGSHTMLVVLDAGSLDAVTVPIVVQEPLPGTHTRAYPRFYVSYGALQPPVSGSVAVAASQLNQALHPLFWQEYALRPTVCSNAARVRPPPLHLPPLVPRGHHLHAAVDGAPHTTPPQRCHTSLAAAAAPQEYCNHDARLFKVCVVGDNVQMSERPSLPNLPPGLTGSVFFDSQKPYPTMEDFTRRSAGHTTAAAAAAAAAAPSQCSPATAAGLAAEEEHVGTDAAAAAAAPDAAAAAAASIATATAAPSQPPAAAAAAAEVAPPPPPQEPRGARPPAAPRLSMAAARAAAARMRDAFGLSLFGFDLIVERDTGDVVVIDVNYFPSFRDFTEFPAALRGHLRAAAVCARSGGSAAAAAAVGDCNGGAADAHDGVDGDGVGSVDSGVADSCACSKEKGGAPPE</sequence>
<dbReference type="GO" id="GO:0000287">
    <property type="term" value="F:magnesium ion binding"/>
    <property type="evidence" value="ECO:0007669"/>
    <property type="project" value="InterPro"/>
</dbReference>
<evidence type="ECO:0000256" key="8">
    <source>
        <dbReference type="ARBA" id="ARBA00022842"/>
    </source>
</evidence>
<evidence type="ECO:0000256" key="1">
    <source>
        <dbReference type="ARBA" id="ARBA00001946"/>
    </source>
</evidence>
<feature type="compositionally biased region" description="Low complexity" evidence="9">
    <location>
        <begin position="531"/>
        <end position="540"/>
    </location>
</feature>
<dbReference type="GO" id="GO:0047325">
    <property type="term" value="F:inositol-3,4,5,6-tetrakisphosphate 1-kinase activity"/>
    <property type="evidence" value="ECO:0007669"/>
    <property type="project" value="InterPro"/>
</dbReference>
<evidence type="ECO:0000256" key="3">
    <source>
        <dbReference type="ARBA" id="ARBA00022679"/>
    </source>
</evidence>
<feature type="compositionally biased region" description="Low complexity" evidence="9">
    <location>
        <begin position="151"/>
        <end position="174"/>
    </location>
</feature>
<dbReference type="OrthoDB" id="25308at2759"/>
<dbReference type="Pfam" id="PF17927">
    <property type="entry name" value="Ins134_P3_kin_N"/>
    <property type="match status" value="1"/>
</dbReference>
<keyword evidence="5" id="KW-0547">Nucleotide-binding</keyword>
<dbReference type="InterPro" id="IPR008656">
    <property type="entry name" value="Inositol_tetrakis-P_1-kinase"/>
</dbReference>
<evidence type="ECO:0000259" key="10">
    <source>
        <dbReference type="Pfam" id="PF05770"/>
    </source>
</evidence>
<feature type="domain" description="Inositol 1,3,4-trisphosphate 5/6-kinase ATP-grasp" evidence="10">
    <location>
        <begin position="253"/>
        <end position="305"/>
    </location>
</feature>
<evidence type="ECO:0000259" key="11">
    <source>
        <dbReference type="Pfam" id="PF17927"/>
    </source>
</evidence>
<dbReference type="Proteomes" id="UP000664859">
    <property type="component" value="Unassembled WGS sequence"/>
</dbReference>
<dbReference type="PANTHER" id="PTHR14217:SF1">
    <property type="entry name" value="INOSITOL-TETRAKISPHOSPHATE 1-KINASE"/>
    <property type="match status" value="1"/>
</dbReference>
<feature type="domain" description="Inositol 1,3,4-trisphosphate 5/6-kinase ATP-grasp" evidence="10">
    <location>
        <begin position="566"/>
        <end position="619"/>
    </location>
</feature>
<keyword evidence="4" id="KW-0479">Metal-binding</keyword>
<dbReference type="GO" id="GO:0005737">
    <property type="term" value="C:cytoplasm"/>
    <property type="evidence" value="ECO:0007669"/>
    <property type="project" value="TreeGrafter"/>
</dbReference>
<comment type="cofactor">
    <cofactor evidence="1">
        <name>Mg(2+)</name>
        <dbReference type="ChEBI" id="CHEBI:18420"/>
    </cofactor>
</comment>
<dbReference type="Gene3D" id="3.40.50.11370">
    <property type="match status" value="1"/>
</dbReference>
<dbReference type="SUPFAM" id="SSF56059">
    <property type="entry name" value="Glutathione synthetase ATP-binding domain-like"/>
    <property type="match status" value="1"/>
</dbReference>
<proteinExistence type="inferred from homology"/>
<comment type="caution">
    <text evidence="12">The sequence shown here is derived from an EMBL/GenBank/DDBJ whole genome shotgun (WGS) entry which is preliminary data.</text>
</comment>
<dbReference type="AlphaFoldDB" id="A0A836CEG3"/>
<evidence type="ECO:0000256" key="9">
    <source>
        <dbReference type="SAM" id="MobiDB-lite"/>
    </source>
</evidence>
<evidence type="ECO:0000256" key="5">
    <source>
        <dbReference type="ARBA" id="ARBA00022741"/>
    </source>
</evidence>
<organism evidence="12 13">
    <name type="scientific">Tribonema minus</name>
    <dbReference type="NCBI Taxonomy" id="303371"/>
    <lineage>
        <taxon>Eukaryota</taxon>
        <taxon>Sar</taxon>
        <taxon>Stramenopiles</taxon>
        <taxon>Ochrophyta</taxon>
        <taxon>PX clade</taxon>
        <taxon>Xanthophyceae</taxon>
        <taxon>Tribonematales</taxon>
        <taxon>Tribonemataceae</taxon>
        <taxon>Tribonema</taxon>
    </lineage>
</organism>
<dbReference type="GO" id="GO:0052726">
    <property type="term" value="F:inositol-1,3,4-trisphosphate 5-kinase activity"/>
    <property type="evidence" value="ECO:0007669"/>
    <property type="project" value="InterPro"/>
</dbReference>
<comment type="similarity">
    <text evidence="2">Belongs to the ITPK1 family.</text>
</comment>
<name>A0A836CEG3_9STRA</name>
<evidence type="ECO:0000256" key="4">
    <source>
        <dbReference type="ARBA" id="ARBA00022723"/>
    </source>
</evidence>
<dbReference type="Pfam" id="PF05770">
    <property type="entry name" value="Ins134_P3_kin"/>
    <property type="match status" value="3"/>
</dbReference>
<dbReference type="InterPro" id="IPR040464">
    <property type="entry name" value="InsP(3)kin_ATP-grasp"/>
</dbReference>
<keyword evidence="13" id="KW-1185">Reference proteome</keyword>
<evidence type="ECO:0000256" key="2">
    <source>
        <dbReference type="ARBA" id="ARBA00009601"/>
    </source>
</evidence>
<dbReference type="InterPro" id="IPR041429">
    <property type="entry name" value="ITPK1_N"/>
</dbReference>
<evidence type="ECO:0000256" key="6">
    <source>
        <dbReference type="ARBA" id="ARBA00022777"/>
    </source>
</evidence>
<feature type="domain" description="Inositol 1,3,4-trisphosphate 5/6-kinase ATP-grasp" evidence="10">
    <location>
        <begin position="403"/>
        <end position="439"/>
    </location>
</feature>
<feature type="region of interest" description="Disordered" evidence="9">
    <location>
        <begin position="1"/>
        <end position="44"/>
    </location>
</feature>
<dbReference type="EMBL" id="JAFCMP010000208">
    <property type="protein sequence ID" value="KAG5183460.1"/>
    <property type="molecule type" value="Genomic_DNA"/>
</dbReference>
<dbReference type="GO" id="GO:0005524">
    <property type="term" value="F:ATP binding"/>
    <property type="evidence" value="ECO:0007669"/>
    <property type="project" value="UniProtKB-KW"/>
</dbReference>
<dbReference type="GO" id="GO:0052725">
    <property type="term" value="F:inositol-1,3,4-trisphosphate 6-kinase activity"/>
    <property type="evidence" value="ECO:0007669"/>
    <property type="project" value="InterPro"/>
</dbReference>
<dbReference type="GO" id="GO:0032957">
    <property type="term" value="P:inositol trisphosphate metabolic process"/>
    <property type="evidence" value="ECO:0007669"/>
    <property type="project" value="InterPro"/>
</dbReference>
<protein>
    <submittedName>
        <fullName evidence="12">Inositol 1, 3, 4-trisphosphate 5/6-kinase-domain-containing protein</fullName>
    </submittedName>
</protein>
<evidence type="ECO:0000313" key="12">
    <source>
        <dbReference type="EMBL" id="KAG5183460.1"/>
    </source>
</evidence>
<accession>A0A836CEG3</accession>
<dbReference type="Gene3D" id="3.30.1490.220">
    <property type="match status" value="1"/>
</dbReference>
<keyword evidence="7" id="KW-0067">ATP-binding</keyword>
<keyword evidence="6 12" id="KW-0418">Kinase</keyword>
<dbReference type="PANTHER" id="PTHR14217">
    <property type="entry name" value="INOSITOL-TETRAKISPHOSPHATE 1-KINASE"/>
    <property type="match status" value="1"/>
</dbReference>
<keyword evidence="8" id="KW-0460">Magnesium</keyword>
<dbReference type="Gene3D" id="3.30.470.20">
    <property type="entry name" value="ATP-grasp fold, B domain"/>
    <property type="match status" value="1"/>
</dbReference>
<reference evidence="12" key="1">
    <citation type="submission" date="2021-02" db="EMBL/GenBank/DDBJ databases">
        <title>First Annotated Genome of the Yellow-green Alga Tribonema minus.</title>
        <authorList>
            <person name="Mahan K.M."/>
        </authorList>
    </citation>
    <scope>NUCLEOTIDE SEQUENCE</scope>
    <source>
        <strain evidence="12">UTEX B ZZ1240</strain>
    </source>
</reference>
<evidence type="ECO:0000256" key="7">
    <source>
        <dbReference type="ARBA" id="ARBA00022840"/>
    </source>
</evidence>
<evidence type="ECO:0000313" key="13">
    <source>
        <dbReference type="Proteomes" id="UP000664859"/>
    </source>
</evidence>
<gene>
    <name evidence="12" type="ORF">JKP88DRAFT_316850</name>
</gene>
<feature type="region of interest" description="Disordered" evidence="9">
    <location>
        <begin position="531"/>
        <end position="557"/>
    </location>
</feature>
<feature type="region of interest" description="Disordered" evidence="9">
    <location>
        <begin position="145"/>
        <end position="182"/>
    </location>
</feature>
<feature type="domain" description="Inositol-tetrakisphosphate 1-kinase N-terminal" evidence="11">
    <location>
        <begin position="52"/>
        <end position="114"/>
    </location>
</feature>
<keyword evidence="3" id="KW-0808">Transferase</keyword>